<dbReference type="Pfam" id="PF14693">
    <property type="entry name" value="Ribosomal_TL5_C"/>
    <property type="match status" value="1"/>
</dbReference>
<comment type="caution">
    <text evidence="8">The sequence shown here is derived from an EMBL/GenBank/DDBJ whole genome shotgun (WGS) entry which is preliminary data.</text>
</comment>
<dbReference type="GO" id="GO:0003735">
    <property type="term" value="F:structural constituent of ribosome"/>
    <property type="evidence" value="ECO:0007669"/>
    <property type="project" value="InterPro"/>
</dbReference>
<dbReference type="RefSeq" id="WP_046525606.1">
    <property type="nucleotide sequence ID" value="NZ_LAYY01000036.1"/>
</dbReference>
<reference evidence="8 9" key="1">
    <citation type="submission" date="2015-04" db="EMBL/GenBank/DDBJ databases">
        <title>Taxonomic description and genome sequence of Bacillus campisalis sp. nov., a novel member of the genus Bacillus isolated from solar saltern.</title>
        <authorList>
            <person name="Mathan Kumar R."/>
            <person name="Kaur G."/>
            <person name="Kumar A."/>
            <person name="Singh N.K."/>
            <person name="Kaur N."/>
            <person name="Kumar N."/>
            <person name="Mayilraj S."/>
        </authorList>
    </citation>
    <scope>NUCLEOTIDE SEQUENCE [LARGE SCALE GENOMIC DNA]</scope>
    <source>
        <strain evidence="8 9">SA2-6</strain>
    </source>
</reference>
<keyword evidence="3 5" id="KW-0689">Ribosomal protein</keyword>
<dbReference type="NCBIfam" id="TIGR00731">
    <property type="entry name" value="bL25_bact_ctc"/>
    <property type="match status" value="1"/>
</dbReference>
<dbReference type="SUPFAM" id="SSF50715">
    <property type="entry name" value="Ribosomal protein L25-like"/>
    <property type="match status" value="1"/>
</dbReference>
<dbReference type="InterPro" id="IPR020056">
    <property type="entry name" value="Rbsml_bL25/Gln-tRNA_synth_N"/>
</dbReference>
<feature type="domain" description="Large ribosomal subunit protein bL25 beta" evidence="7">
    <location>
        <begin position="98"/>
        <end position="178"/>
    </location>
</feature>
<dbReference type="InterPro" id="IPR029751">
    <property type="entry name" value="Ribosomal_L25_dom"/>
</dbReference>
<dbReference type="EMBL" id="LAYY01000036">
    <property type="protein sequence ID" value="KKK36246.1"/>
    <property type="molecule type" value="Genomic_DNA"/>
</dbReference>
<evidence type="ECO:0000256" key="3">
    <source>
        <dbReference type="ARBA" id="ARBA00022980"/>
    </source>
</evidence>
<keyword evidence="1 5" id="KW-0699">rRNA-binding</keyword>
<dbReference type="InterPro" id="IPR037121">
    <property type="entry name" value="Ribosomal_bL25_C"/>
</dbReference>
<dbReference type="PANTHER" id="PTHR33284:SF1">
    <property type="entry name" value="RIBOSOMAL PROTEIN L25_GLN-TRNA SYNTHETASE, ANTI-CODON-BINDING DOMAIN-CONTAINING PROTEIN"/>
    <property type="match status" value="1"/>
</dbReference>
<evidence type="ECO:0000313" key="8">
    <source>
        <dbReference type="EMBL" id="KKK36246.1"/>
    </source>
</evidence>
<dbReference type="Gene3D" id="2.40.240.10">
    <property type="entry name" value="Ribosomal Protein L25, Chain P"/>
    <property type="match status" value="1"/>
</dbReference>
<gene>
    <name evidence="5" type="primary">rplY</name>
    <name evidence="5" type="synonym">ctc</name>
    <name evidence="8" type="ORF">WQ57_20325</name>
</gene>
<dbReference type="CDD" id="cd00495">
    <property type="entry name" value="Ribosomal_L25_TL5_CTC"/>
    <property type="match status" value="1"/>
</dbReference>
<name>A0A0M2SRE5_9BACI</name>
<feature type="domain" description="Large ribosomal subunit protein bL25 L25" evidence="6">
    <location>
        <begin position="4"/>
        <end position="90"/>
    </location>
</feature>
<dbReference type="InterPro" id="IPR011035">
    <property type="entry name" value="Ribosomal_bL25/Gln-tRNA_synth"/>
</dbReference>
<keyword evidence="9" id="KW-1185">Reference proteome</keyword>
<dbReference type="GO" id="GO:0022625">
    <property type="term" value="C:cytosolic large ribosomal subunit"/>
    <property type="evidence" value="ECO:0007669"/>
    <property type="project" value="TreeGrafter"/>
</dbReference>
<comment type="subunit">
    <text evidence="5">Part of the 50S ribosomal subunit; part of the 5S rRNA/L5/L18/L25 subcomplex. Contacts the 5S rRNA. Binds to the 5S rRNA independently of L5 and L18.</text>
</comment>
<dbReference type="GO" id="GO:0006412">
    <property type="term" value="P:translation"/>
    <property type="evidence" value="ECO:0007669"/>
    <property type="project" value="UniProtKB-UniRule"/>
</dbReference>
<keyword evidence="2 5" id="KW-0694">RNA-binding</keyword>
<dbReference type="PATRIC" id="fig|1408103.3.peg.4503"/>
<evidence type="ECO:0000313" key="9">
    <source>
        <dbReference type="Proteomes" id="UP000034166"/>
    </source>
</evidence>
<keyword evidence="4 5" id="KW-0687">Ribonucleoprotein</keyword>
<evidence type="ECO:0000256" key="1">
    <source>
        <dbReference type="ARBA" id="ARBA00022730"/>
    </source>
</evidence>
<dbReference type="OrthoDB" id="9790002at2"/>
<protein>
    <recommendedName>
        <fullName evidence="5">Large ribosomal subunit protein bL25</fullName>
    </recommendedName>
    <alternativeName>
        <fullName evidence="5">General stress protein CTC</fullName>
    </alternativeName>
</protein>
<evidence type="ECO:0000259" key="7">
    <source>
        <dbReference type="Pfam" id="PF14693"/>
    </source>
</evidence>
<evidence type="ECO:0000256" key="2">
    <source>
        <dbReference type="ARBA" id="ARBA00022884"/>
    </source>
</evidence>
<organism evidence="8 9">
    <name type="scientific">Mesobacillus campisalis</name>
    <dbReference type="NCBI Taxonomy" id="1408103"/>
    <lineage>
        <taxon>Bacteria</taxon>
        <taxon>Bacillati</taxon>
        <taxon>Bacillota</taxon>
        <taxon>Bacilli</taxon>
        <taxon>Bacillales</taxon>
        <taxon>Bacillaceae</taxon>
        <taxon>Mesobacillus</taxon>
    </lineage>
</organism>
<evidence type="ECO:0000259" key="6">
    <source>
        <dbReference type="Pfam" id="PF01386"/>
    </source>
</evidence>
<dbReference type="AlphaFoldDB" id="A0A0M2SRE5"/>
<sequence>MNTLVAEKRKIVKKSALKKLRLDGGIPGIVYGRDMDTRSIFIKNTDLLRVIKGVGRNGIISLNLDGKSKNVILRDYQNDPVTKDMLHVDFLHVDKDTEIDTKVSVILKGTSAGEKAGGVVKQYLHELDITAKANDIPDNIEIDMTNFQIGHAVKISDVKLDYGNCTIKHEDEETIVIIDYVKSVTEEEEEPSAVES</sequence>
<comment type="function">
    <text evidence="5">This is one of the proteins that binds to the 5S RNA in the ribosome where it forms part of the central protuberance.</text>
</comment>
<dbReference type="HAMAP" id="MF_01334">
    <property type="entry name" value="Ribosomal_bL25_CTC"/>
    <property type="match status" value="1"/>
</dbReference>
<proteinExistence type="inferred from homology"/>
<dbReference type="PANTHER" id="PTHR33284">
    <property type="entry name" value="RIBOSOMAL PROTEIN L25/GLN-TRNA SYNTHETASE, ANTI-CODON-BINDING DOMAIN-CONTAINING PROTEIN"/>
    <property type="match status" value="1"/>
</dbReference>
<evidence type="ECO:0000256" key="5">
    <source>
        <dbReference type="HAMAP-Rule" id="MF_01334"/>
    </source>
</evidence>
<dbReference type="InterPro" id="IPR020057">
    <property type="entry name" value="Ribosomal_bL25_b-dom"/>
</dbReference>
<dbReference type="InterPro" id="IPR001021">
    <property type="entry name" value="Ribosomal_bL25_long"/>
</dbReference>
<dbReference type="Gene3D" id="2.170.120.20">
    <property type="entry name" value="Ribosomal protein L25, beta domain"/>
    <property type="match status" value="1"/>
</dbReference>
<accession>A0A0M2SRE5</accession>
<evidence type="ECO:0000256" key="4">
    <source>
        <dbReference type="ARBA" id="ARBA00023274"/>
    </source>
</evidence>
<dbReference type="Proteomes" id="UP000034166">
    <property type="component" value="Unassembled WGS sequence"/>
</dbReference>
<comment type="similarity">
    <text evidence="5">Belongs to the bacterial ribosomal protein bL25 family. CTC subfamily.</text>
</comment>
<dbReference type="GO" id="GO:0008097">
    <property type="term" value="F:5S rRNA binding"/>
    <property type="evidence" value="ECO:0007669"/>
    <property type="project" value="InterPro"/>
</dbReference>
<dbReference type="Pfam" id="PF01386">
    <property type="entry name" value="Ribosomal_L25p"/>
    <property type="match status" value="1"/>
</dbReference>
<dbReference type="InterPro" id="IPR020930">
    <property type="entry name" value="Ribosomal_uL5_bac-type"/>
</dbReference>